<gene>
    <name evidence="2" type="ORF">Drael01_00047</name>
</gene>
<name>A0AAU6W0Y7_9VIRU</name>
<reference evidence="2" key="1">
    <citation type="journal article" date="2024" name="J. Gen. Virol.">
        <title>Novel phages of Pseudomonas syringae unveil numerous potential auxiliary metabolic genes.</title>
        <authorList>
            <person name="Feltin C."/>
            <person name="Garneau J.R."/>
            <person name="Morris C.E."/>
            <person name="Berard A."/>
            <person name="Torres-Barcelo C."/>
        </authorList>
    </citation>
    <scope>NUCLEOTIDE SEQUENCE</scope>
</reference>
<protein>
    <submittedName>
        <fullName evidence="2">Uncharacterized protein</fullName>
    </submittedName>
</protein>
<proteinExistence type="predicted"/>
<dbReference type="EMBL" id="PP179320">
    <property type="protein sequence ID" value="XAI70277.1"/>
    <property type="molecule type" value="Genomic_DNA"/>
</dbReference>
<keyword evidence="1" id="KW-0812">Transmembrane</keyword>
<organism evidence="2">
    <name type="scientific">Pseudomonas phage Drael01</name>
    <dbReference type="NCBI Taxonomy" id="3138533"/>
    <lineage>
        <taxon>Viruses</taxon>
    </lineage>
</organism>
<keyword evidence="1" id="KW-0472">Membrane</keyword>
<feature type="transmembrane region" description="Helical" evidence="1">
    <location>
        <begin position="110"/>
        <end position="131"/>
    </location>
</feature>
<evidence type="ECO:0000313" key="2">
    <source>
        <dbReference type="EMBL" id="XAI70277.1"/>
    </source>
</evidence>
<evidence type="ECO:0000256" key="1">
    <source>
        <dbReference type="SAM" id="Phobius"/>
    </source>
</evidence>
<accession>A0AAU6W0Y7</accession>
<keyword evidence="1" id="KW-1133">Transmembrane helix</keyword>
<sequence>MAKSTVVNALASLQFKFQQKIREVGQLKKQLTEARKATALDVSYTAEVIRLNAINSALSDDLMTLQKDLKLAEFGQQYSAGAYQRLTSHVKDVEGYNNSLKGDVANWKSFAVVAFVLGVAVGALSVLAYIAQTAN</sequence>